<dbReference type="Pfam" id="PF02668">
    <property type="entry name" value="TauD"/>
    <property type="match status" value="1"/>
</dbReference>
<evidence type="ECO:0000256" key="3">
    <source>
        <dbReference type="ARBA" id="ARBA00022964"/>
    </source>
</evidence>
<dbReference type="Gene3D" id="3.60.130.10">
    <property type="entry name" value="Clavaminate synthase-like"/>
    <property type="match status" value="1"/>
</dbReference>
<comment type="similarity">
    <text evidence="1">Belongs to the TfdA dioxygenase family.</text>
</comment>
<dbReference type="RefSeq" id="WP_109794091.1">
    <property type="nucleotide sequence ID" value="NZ_PHIG01000037.1"/>
</dbReference>
<reference evidence="7 8" key="1">
    <citation type="submission" date="2017-11" db="EMBL/GenBank/DDBJ databases">
        <title>Draft genome sequence of Rhizobiales bacterium SY3-13.</title>
        <authorList>
            <person name="Sun C."/>
        </authorList>
    </citation>
    <scope>NUCLEOTIDE SEQUENCE [LARGE SCALE GENOMIC DNA]</scope>
    <source>
        <strain evidence="7 8">SY3-13</strain>
    </source>
</reference>
<gene>
    <name evidence="7" type="ORF">CVT23_13955</name>
</gene>
<dbReference type="InterPro" id="IPR051178">
    <property type="entry name" value="TfdA_dioxygenase"/>
</dbReference>
<dbReference type="InterPro" id="IPR003819">
    <property type="entry name" value="TauD/TfdA-like"/>
</dbReference>
<keyword evidence="8" id="KW-1185">Reference proteome</keyword>
<feature type="domain" description="TauD/TfdA-like" evidence="6">
    <location>
        <begin position="5"/>
        <end position="276"/>
    </location>
</feature>
<protein>
    <recommendedName>
        <fullName evidence="6">TauD/TfdA-like domain-containing protein</fullName>
    </recommendedName>
</protein>
<evidence type="ECO:0000256" key="5">
    <source>
        <dbReference type="ARBA" id="ARBA00023004"/>
    </source>
</evidence>
<organism evidence="7 8">
    <name type="scientific">Minwuia thermotolerans</name>
    <dbReference type="NCBI Taxonomy" id="2056226"/>
    <lineage>
        <taxon>Bacteria</taxon>
        <taxon>Pseudomonadati</taxon>
        <taxon>Pseudomonadota</taxon>
        <taxon>Alphaproteobacteria</taxon>
        <taxon>Minwuiales</taxon>
        <taxon>Minwuiaceae</taxon>
        <taxon>Minwuia</taxon>
    </lineage>
</organism>
<dbReference type="GO" id="GO:0046872">
    <property type="term" value="F:metal ion binding"/>
    <property type="evidence" value="ECO:0007669"/>
    <property type="project" value="UniProtKB-KW"/>
</dbReference>
<dbReference type="GO" id="GO:0016706">
    <property type="term" value="F:2-oxoglutarate-dependent dioxygenase activity"/>
    <property type="evidence" value="ECO:0007669"/>
    <property type="project" value="UniProtKB-ARBA"/>
</dbReference>
<proteinExistence type="inferred from homology"/>
<evidence type="ECO:0000256" key="2">
    <source>
        <dbReference type="ARBA" id="ARBA00022723"/>
    </source>
</evidence>
<dbReference type="EMBL" id="PHIG01000037">
    <property type="protein sequence ID" value="PJK29020.1"/>
    <property type="molecule type" value="Genomic_DNA"/>
</dbReference>
<dbReference type="PANTHER" id="PTHR43779">
    <property type="entry name" value="DIOXYGENASE RV0097-RELATED"/>
    <property type="match status" value="1"/>
</dbReference>
<dbReference type="InterPro" id="IPR042098">
    <property type="entry name" value="TauD-like_sf"/>
</dbReference>
<evidence type="ECO:0000256" key="1">
    <source>
        <dbReference type="ARBA" id="ARBA00005896"/>
    </source>
</evidence>
<dbReference type="AlphaFoldDB" id="A0A2M9FZY0"/>
<comment type="caution">
    <text evidence="7">The sequence shown here is derived from an EMBL/GenBank/DDBJ whole genome shotgun (WGS) entry which is preliminary data.</text>
</comment>
<evidence type="ECO:0000259" key="6">
    <source>
        <dbReference type="Pfam" id="PF02668"/>
    </source>
</evidence>
<sequence length="289" mass="32724">MTEFETEPLHDDFGARITGVDLTPPLAPETVEAIREAIDEHSLLIFPDQGLDDGAQLAFTGLLGEPEPNHVILGQTGRREYFGTIGNIDAEGRQMGNDHRHVRFLTGNNMWHSDSSFREVPSFVSIMSVHEVPEEGGETLYVSARAAYDRLSEAERDEIDPLVTIHDYVFSRSRVGPDAVTPSHAASLPPVRQRLVRANPRTGRRNYYVGSHAKTIEGWEDARSRDLLDDLLARATRPEHVYTLRWWPGDLVIWDNRCLLHRGVGYDADRYRRLMRQTRVAGRCNTLAE</sequence>
<dbReference type="OrthoDB" id="7346227at2"/>
<keyword evidence="2" id="KW-0479">Metal-binding</keyword>
<keyword evidence="4" id="KW-0560">Oxidoreductase</keyword>
<evidence type="ECO:0000313" key="7">
    <source>
        <dbReference type="EMBL" id="PJK29020.1"/>
    </source>
</evidence>
<dbReference type="SUPFAM" id="SSF51197">
    <property type="entry name" value="Clavaminate synthase-like"/>
    <property type="match status" value="1"/>
</dbReference>
<evidence type="ECO:0000256" key="4">
    <source>
        <dbReference type="ARBA" id="ARBA00023002"/>
    </source>
</evidence>
<keyword evidence="5" id="KW-0408">Iron</keyword>
<evidence type="ECO:0000313" key="8">
    <source>
        <dbReference type="Proteomes" id="UP000229498"/>
    </source>
</evidence>
<name>A0A2M9FZY0_9PROT</name>
<dbReference type="PANTHER" id="PTHR43779:SF3">
    <property type="entry name" value="(3R)-3-[(CARBOXYMETHYL)AMINO]FATTY ACID OXYGENASE_DECARBOXYLASE"/>
    <property type="match status" value="1"/>
</dbReference>
<dbReference type="Proteomes" id="UP000229498">
    <property type="component" value="Unassembled WGS sequence"/>
</dbReference>
<keyword evidence="3" id="KW-0223">Dioxygenase</keyword>
<accession>A0A2M9FZY0</accession>